<evidence type="ECO:0000256" key="1">
    <source>
        <dbReference type="SAM" id="MobiDB-lite"/>
    </source>
</evidence>
<organism evidence="2 3">
    <name type="scientific">Colletotrichum kahawae</name>
    <name type="common">Coffee berry disease fungus</name>
    <dbReference type="NCBI Taxonomy" id="34407"/>
    <lineage>
        <taxon>Eukaryota</taxon>
        <taxon>Fungi</taxon>
        <taxon>Dikarya</taxon>
        <taxon>Ascomycota</taxon>
        <taxon>Pezizomycotina</taxon>
        <taxon>Sordariomycetes</taxon>
        <taxon>Hypocreomycetidae</taxon>
        <taxon>Glomerellales</taxon>
        <taxon>Glomerellaceae</taxon>
        <taxon>Colletotrichum</taxon>
        <taxon>Colletotrichum gloeosporioides species complex</taxon>
    </lineage>
</organism>
<sequence>MGSRTCCSLRCPTRKMESRGPDERHPPRRLGHHGSAGAASARPGDLIETTSARRSTATSGFWNLNRRYSKARHLLLMLPLPPLLWCSSACPQAWCSHPIILVVLRAAAGMRERKYRWRRKC</sequence>
<protein>
    <submittedName>
        <fullName evidence="2">Uncharacterized protein</fullName>
    </submittedName>
</protein>
<accession>A0AAD9YQY9</accession>
<keyword evidence="3" id="KW-1185">Reference proteome</keyword>
<proteinExistence type="predicted"/>
<evidence type="ECO:0000313" key="2">
    <source>
        <dbReference type="EMBL" id="KAK2772394.1"/>
    </source>
</evidence>
<dbReference type="AlphaFoldDB" id="A0AAD9YQY9"/>
<name>A0AAD9YQY9_COLKA</name>
<dbReference type="EMBL" id="VYYT01000068">
    <property type="protein sequence ID" value="KAK2772394.1"/>
    <property type="molecule type" value="Genomic_DNA"/>
</dbReference>
<dbReference type="Proteomes" id="UP001281614">
    <property type="component" value="Unassembled WGS sequence"/>
</dbReference>
<evidence type="ECO:0000313" key="3">
    <source>
        <dbReference type="Proteomes" id="UP001281614"/>
    </source>
</evidence>
<feature type="region of interest" description="Disordered" evidence="1">
    <location>
        <begin position="14"/>
        <end position="52"/>
    </location>
</feature>
<feature type="compositionally biased region" description="Basic and acidic residues" evidence="1">
    <location>
        <begin position="14"/>
        <end position="25"/>
    </location>
</feature>
<comment type="caution">
    <text evidence="2">The sequence shown here is derived from an EMBL/GenBank/DDBJ whole genome shotgun (WGS) entry which is preliminary data.</text>
</comment>
<reference evidence="2" key="1">
    <citation type="submission" date="2023-02" db="EMBL/GenBank/DDBJ databases">
        <title>Colletotrichum kahawae CIFC_Que2 genome sequencing and assembly.</title>
        <authorList>
            <person name="Baroncelli R."/>
        </authorList>
    </citation>
    <scope>NUCLEOTIDE SEQUENCE</scope>
    <source>
        <strain evidence="2">CIFC_Que2</strain>
    </source>
</reference>
<gene>
    <name evidence="2" type="ORF">CKAH01_03932</name>
</gene>